<feature type="compositionally biased region" description="Basic and acidic residues" evidence="4">
    <location>
        <begin position="1129"/>
        <end position="1138"/>
    </location>
</feature>
<evidence type="ECO:0000313" key="6">
    <source>
        <dbReference type="Proteomes" id="UP001233271"/>
    </source>
</evidence>
<dbReference type="Proteomes" id="UP001233271">
    <property type="component" value="Chromosome 5"/>
</dbReference>
<reference evidence="5" key="1">
    <citation type="journal article" date="2023" name="BMC Genomics">
        <title>Chromosome-level genome assemblies of Cutaneotrichosporon spp. (Trichosporonales, Basidiomycota) reveal imbalanced evolution between nucleotide sequences and chromosome synteny.</title>
        <authorList>
            <person name="Kobayashi Y."/>
            <person name="Kayamori A."/>
            <person name="Aoki K."/>
            <person name="Shiwa Y."/>
            <person name="Matsutani M."/>
            <person name="Fujita N."/>
            <person name="Sugita T."/>
            <person name="Iwasaki W."/>
            <person name="Tanaka N."/>
            <person name="Takashima M."/>
        </authorList>
    </citation>
    <scope>NUCLEOTIDE SEQUENCE</scope>
    <source>
        <strain evidence="5">HIS019</strain>
    </source>
</reference>
<feature type="compositionally biased region" description="Basic residues" evidence="4">
    <location>
        <begin position="1164"/>
        <end position="1183"/>
    </location>
</feature>
<feature type="compositionally biased region" description="Acidic residues" evidence="4">
    <location>
        <begin position="753"/>
        <end position="782"/>
    </location>
</feature>
<proteinExistence type="inferred from homology"/>
<feature type="region of interest" description="Disordered" evidence="4">
    <location>
        <begin position="1129"/>
        <end position="1183"/>
    </location>
</feature>
<dbReference type="GeneID" id="85497001"/>
<dbReference type="InterPro" id="IPR016024">
    <property type="entry name" value="ARM-type_fold"/>
</dbReference>
<name>A0AA48L737_9TREE</name>
<evidence type="ECO:0000256" key="3">
    <source>
        <dbReference type="ARBA" id="ARBA00023242"/>
    </source>
</evidence>
<feature type="region of interest" description="Disordered" evidence="4">
    <location>
        <begin position="38"/>
        <end position="78"/>
    </location>
</feature>
<dbReference type="PANTHER" id="PTHR13213:SF2">
    <property type="entry name" value="MYB-BINDING PROTEIN 1A"/>
    <property type="match status" value="1"/>
</dbReference>
<keyword evidence="6" id="KW-1185">Reference proteome</keyword>
<accession>A0AA48L737</accession>
<feature type="compositionally biased region" description="Acidic residues" evidence="4">
    <location>
        <begin position="1150"/>
        <end position="1159"/>
    </location>
</feature>
<feature type="compositionally biased region" description="Acidic residues" evidence="4">
    <location>
        <begin position="47"/>
        <end position="76"/>
    </location>
</feature>
<dbReference type="GO" id="GO:0000182">
    <property type="term" value="F:rDNA binding"/>
    <property type="evidence" value="ECO:0007669"/>
    <property type="project" value="TreeGrafter"/>
</dbReference>
<evidence type="ECO:0000256" key="1">
    <source>
        <dbReference type="ARBA" id="ARBA00004123"/>
    </source>
</evidence>
<dbReference type="PANTHER" id="PTHR13213">
    <property type="entry name" value="MYB-BINDING PROTEIN 1A FAMILY MEMBER"/>
    <property type="match status" value="1"/>
</dbReference>
<dbReference type="KEGG" id="ccac:CcaHIS019_0507590"/>
<dbReference type="Pfam" id="PF04931">
    <property type="entry name" value="DNA_pol_phi"/>
    <property type="match status" value="1"/>
</dbReference>
<organism evidence="5 6">
    <name type="scientific">Cutaneotrichosporon cavernicola</name>
    <dbReference type="NCBI Taxonomy" id="279322"/>
    <lineage>
        <taxon>Eukaryota</taxon>
        <taxon>Fungi</taxon>
        <taxon>Dikarya</taxon>
        <taxon>Basidiomycota</taxon>
        <taxon>Agaricomycotina</taxon>
        <taxon>Tremellomycetes</taxon>
        <taxon>Trichosporonales</taxon>
        <taxon>Trichosporonaceae</taxon>
        <taxon>Cutaneotrichosporon</taxon>
    </lineage>
</organism>
<comment type="subcellular location">
    <subcellularLocation>
        <location evidence="1">Nucleus</location>
    </subcellularLocation>
</comment>
<sequence>MASNVLPLFWDLASSSRDKRLGASADLVAATQAFQAAYSVPEKASGDDDDDEDDDGDDDGSESGMEVDGDDDEEEGPSAVDPVLAAKLDAALAHDNAPDVVYCIKRLVRGLGSSREHSRLGFAVALTELLARSENVTAAQVISLLLRASQWSKGMKGSDERDMMFARLFGITAVVDSGLLFSSSAALEDFITVLDSLLALADAKAWLAEAAGWALLRVGESLIASSVEWKDEALEAVAERVYADRAWSPEKVALTLALQRGAPELDWKALLGPTFKATPLLASANLITLGRVLKEGGEDDARAGTYQPKLHYVWDGIIAEHFTHSASGIAPFAELFRTVVDEALFANTSSAERKYWGFQVFERALPLLPSENVPLIFTPNFMRSWMNNLSSADRHLHKAAVQVARKVNEHVKADPTAGFTLLSQLVGKHGRPDFDRVTKTKTVEGIMSSLSVDGVEKYVAYLENVLVSEDEGGLDERRTWALDQMLALARNGAVPRADSWISRVLDTMLVHGFFLIRKADKRSKITALRAIPKPPLSDVVAATARARFFSALVEATAHKEDGKEGTDSAGKLWLTRALDTMAALEKNSAVELVTDADDEIKKIRADAVAALAPLGDEPVARGARILVSFLVLQTYDEAEDALDMLDEAVGAVRALFPAKKSGRKSKKAEPEVDADAPPPVDALLDVLVALLDKGSADLRTLANQVFGMLVPAMTASAVEHLVAQLEQSGAAVAEDEDEDDDEEEHEHGPDCDHGEEDEDEDEDESDSESVASDDTDANAEVDPEFRRRVAEALKVSGVLDEKEEGDDDDSDNESVWDDEQMMKVDEQLAAVFKQQASSKKADLKHAAIESLHFKNRILDFFDVFLRRPTSLALALLLPLLHVVRGGGELGNKAAGILRTRLKGTSLTASTDKAELERAGKILAEIHSLARRAPTSEFSGLCSAASLFAARVAPTQALDQYKATLADFVTHKHSSVHPAFLQDYARRNAGKAWPLAGEILSLLKEGKAANAYRHAQAYALLGALLSQAPTLVKAGELTTSEAEKVVKGSMGDVYSVLEAAAESGEWKADRLKDAAKFALVVARTARALDVGEACDALRLKEVAEKVKAGRTKEMKGVHALLTQLGAVLSKKEGKKEGKGKGKKAVNGGDAVEAEEKEEEEPKPVTGKRKATAKAAKGKKKAKAE</sequence>
<dbReference type="GO" id="GO:0006355">
    <property type="term" value="P:regulation of DNA-templated transcription"/>
    <property type="evidence" value="ECO:0007669"/>
    <property type="project" value="InterPro"/>
</dbReference>
<dbReference type="InterPro" id="IPR007015">
    <property type="entry name" value="DNA_pol_V/MYBBP1A"/>
</dbReference>
<dbReference type="RefSeq" id="XP_060458396.1">
    <property type="nucleotide sequence ID" value="XM_060601953.1"/>
</dbReference>
<protein>
    <recommendedName>
        <fullName evidence="7">DNA polymerase V</fullName>
    </recommendedName>
</protein>
<dbReference type="GO" id="GO:0005730">
    <property type="term" value="C:nucleolus"/>
    <property type="evidence" value="ECO:0007669"/>
    <property type="project" value="InterPro"/>
</dbReference>
<dbReference type="EMBL" id="AP028216">
    <property type="protein sequence ID" value="BEI93131.1"/>
    <property type="molecule type" value="Genomic_DNA"/>
</dbReference>
<dbReference type="AlphaFoldDB" id="A0AA48L737"/>
<comment type="similarity">
    <text evidence="2">Belongs to the MYBBP1A family.</text>
</comment>
<evidence type="ECO:0008006" key="7">
    <source>
        <dbReference type="Google" id="ProtNLM"/>
    </source>
</evidence>
<evidence type="ECO:0000256" key="2">
    <source>
        <dbReference type="ARBA" id="ARBA00006809"/>
    </source>
</evidence>
<feature type="compositionally biased region" description="Acidic residues" evidence="4">
    <location>
        <begin position="733"/>
        <end position="744"/>
    </location>
</feature>
<feature type="region of interest" description="Disordered" evidence="4">
    <location>
        <begin position="727"/>
        <end position="784"/>
    </location>
</feature>
<dbReference type="SUPFAM" id="SSF48371">
    <property type="entry name" value="ARM repeat"/>
    <property type="match status" value="1"/>
</dbReference>
<evidence type="ECO:0000313" key="5">
    <source>
        <dbReference type="EMBL" id="BEI93131.1"/>
    </source>
</evidence>
<evidence type="ECO:0000256" key="4">
    <source>
        <dbReference type="SAM" id="MobiDB-lite"/>
    </source>
</evidence>
<gene>
    <name evidence="5" type="primary">POL5</name>
    <name evidence="5" type="ORF">CcaverHIS019_0507590</name>
</gene>
<keyword evidence="3" id="KW-0539">Nucleus</keyword>